<feature type="transmembrane region" description="Helical" evidence="1">
    <location>
        <begin position="276"/>
        <end position="298"/>
    </location>
</feature>
<evidence type="ECO:0000256" key="1">
    <source>
        <dbReference type="SAM" id="Phobius"/>
    </source>
</evidence>
<feature type="transmembrane region" description="Helical" evidence="1">
    <location>
        <begin position="135"/>
        <end position="154"/>
    </location>
</feature>
<feature type="transmembrane region" description="Helical" evidence="1">
    <location>
        <begin position="349"/>
        <end position="369"/>
    </location>
</feature>
<dbReference type="Proteomes" id="UP001279642">
    <property type="component" value="Unassembled WGS sequence"/>
</dbReference>
<dbReference type="InterPro" id="IPR002656">
    <property type="entry name" value="Acyl_transf_3_dom"/>
</dbReference>
<feature type="transmembrane region" description="Helical" evidence="1">
    <location>
        <begin position="72"/>
        <end position="92"/>
    </location>
</feature>
<feature type="transmembrane region" description="Helical" evidence="1">
    <location>
        <begin position="163"/>
        <end position="181"/>
    </location>
</feature>
<dbReference type="EMBL" id="JAXCLW010000012">
    <property type="protein sequence ID" value="MDY0885676.1"/>
    <property type="molecule type" value="Genomic_DNA"/>
</dbReference>
<dbReference type="PANTHER" id="PTHR23028:SF53">
    <property type="entry name" value="ACYL_TRANSF_3 DOMAIN-CONTAINING PROTEIN"/>
    <property type="match status" value="1"/>
</dbReference>
<dbReference type="RefSeq" id="WP_320510751.1">
    <property type="nucleotide sequence ID" value="NZ_JAXCLW010000012.1"/>
</dbReference>
<keyword evidence="4" id="KW-0808">Transferase</keyword>
<evidence type="ECO:0000313" key="5">
    <source>
        <dbReference type="Proteomes" id="UP001279642"/>
    </source>
</evidence>
<evidence type="ECO:0000259" key="3">
    <source>
        <dbReference type="Pfam" id="PF19040"/>
    </source>
</evidence>
<dbReference type="PANTHER" id="PTHR23028">
    <property type="entry name" value="ACETYLTRANSFERASE"/>
    <property type="match status" value="1"/>
</dbReference>
<keyword evidence="1" id="KW-0812">Transmembrane</keyword>
<gene>
    <name evidence="4" type="ORF">SMD27_22755</name>
</gene>
<organism evidence="4 5">
    <name type="scientific">Dongia soli</name>
    <dbReference type="NCBI Taxonomy" id="600628"/>
    <lineage>
        <taxon>Bacteria</taxon>
        <taxon>Pseudomonadati</taxon>
        <taxon>Pseudomonadota</taxon>
        <taxon>Alphaproteobacteria</taxon>
        <taxon>Rhodospirillales</taxon>
        <taxon>Dongiaceae</taxon>
        <taxon>Dongia</taxon>
    </lineage>
</organism>
<name>A0ABU5EH34_9PROT</name>
<evidence type="ECO:0000313" key="4">
    <source>
        <dbReference type="EMBL" id="MDY0885676.1"/>
    </source>
</evidence>
<dbReference type="Pfam" id="PF19040">
    <property type="entry name" value="SGNH"/>
    <property type="match status" value="1"/>
</dbReference>
<feature type="domain" description="Acyltransferase 3" evidence="2">
    <location>
        <begin position="6"/>
        <end position="329"/>
    </location>
</feature>
<keyword evidence="1" id="KW-0472">Membrane</keyword>
<proteinExistence type="predicted"/>
<feature type="transmembrane region" description="Helical" evidence="1">
    <location>
        <begin position="245"/>
        <end position="264"/>
    </location>
</feature>
<feature type="transmembrane region" description="Helical" evidence="1">
    <location>
        <begin position="219"/>
        <end position="239"/>
    </location>
</feature>
<reference evidence="4 5" key="1">
    <citation type="journal article" date="2016" name="Antonie Van Leeuwenhoek">
        <title>Dongia soli sp. nov., isolated from soil from Dokdo, Korea.</title>
        <authorList>
            <person name="Kim D.U."/>
            <person name="Lee H."/>
            <person name="Kim H."/>
            <person name="Kim S.G."/>
            <person name="Ka J.O."/>
        </authorList>
    </citation>
    <scope>NUCLEOTIDE SEQUENCE [LARGE SCALE GENOMIC DNA]</scope>
    <source>
        <strain evidence="4 5">D78</strain>
    </source>
</reference>
<sequence>MQSYRADIDGLRAIAVLSVVLFHAGFGLSGGFIGVDIFFVVSGYLITGLITRDIAQQRFSLADFYERRIRRIFPALFAVLAACVVAASSLFMPREFILFGRSAIATALFYSNIQFWHEAGYFDVAAQFKPLLHTWSLAVEEQFYIVFPLILLAVERWAPRRRLCIIGFLLMASFALSLYWVRYGPESAFFLMPARFWELALGGLIALQPRLAPQRPVSAICMAALGLLLILAAVCGISEDMPFPGALALLPCLGAALVILAGEIDNPLSRLLGARPLAFIGLISYSLYLWHWPIIVFFQYKQGDLLTWSQGAYVVAGSFMAAVLSWWLIERPFRRRSLLAARKPLFKTAIASMAAFSIAGIAIVTTKGWPERLPDNVEQIYAAKLDTSRYGKATCFTDTKHRGPSNDDVRAGKLCMLGVELPESVDFLVWGDSHAGAMAPAIDLAAERYGATGLLAGQGGCPPLLGYHAVNGTKGKAAACIDRNAAVLDLVTTQHIPLVFLVARWPREVLGSEFGNEGPYFDPTRSYSITDRSREVAEGLERTLAALKQLNVHVVLVMDVPEPGYDVPDALAKAALHQVVRDIDPPRSVVDTRQQKAKAILTAAAAKYGASIVDPTATFCDPDDCEVQENGQPYYVDADHLTASRARELSTLYDPVFAAFAGMPTAHGG</sequence>
<keyword evidence="4" id="KW-0012">Acyltransferase</keyword>
<protein>
    <submittedName>
        <fullName evidence="4">Acyltransferase family protein</fullName>
        <ecNumber evidence="4">2.3.1.-</ecNumber>
    </submittedName>
</protein>
<dbReference type="InterPro" id="IPR043968">
    <property type="entry name" value="SGNH"/>
</dbReference>
<dbReference type="GO" id="GO:0016746">
    <property type="term" value="F:acyltransferase activity"/>
    <property type="evidence" value="ECO:0007669"/>
    <property type="project" value="UniProtKB-KW"/>
</dbReference>
<keyword evidence="1" id="KW-1133">Transmembrane helix</keyword>
<feature type="transmembrane region" description="Helical" evidence="1">
    <location>
        <begin position="310"/>
        <end position="329"/>
    </location>
</feature>
<feature type="domain" description="SGNH" evidence="3">
    <location>
        <begin position="410"/>
        <end position="654"/>
    </location>
</feature>
<evidence type="ECO:0000259" key="2">
    <source>
        <dbReference type="Pfam" id="PF01757"/>
    </source>
</evidence>
<feature type="transmembrane region" description="Helical" evidence="1">
    <location>
        <begin position="9"/>
        <end position="26"/>
    </location>
</feature>
<dbReference type="InterPro" id="IPR050879">
    <property type="entry name" value="Acyltransferase_3"/>
</dbReference>
<accession>A0ABU5EH34</accession>
<dbReference type="EC" id="2.3.1.-" evidence="4"/>
<feature type="transmembrane region" description="Helical" evidence="1">
    <location>
        <begin position="187"/>
        <end position="207"/>
    </location>
</feature>
<dbReference type="Pfam" id="PF01757">
    <property type="entry name" value="Acyl_transf_3"/>
    <property type="match status" value="1"/>
</dbReference>
<keyword evidence="5" id="KW-1185">Reference proteome</keyword>
<comment type="caution">
    <text evidence="4">The sequence shown here is derived from an EMBL/GenBank/DDBJ whole genome shotgun (WGS) entry which is preliminary data.</text>
</comment>